<dbReference type="RefSeq" id="WP_002785199.1">
    <property type="nucleotide sequence ID" value="NZ_HE973314.1"/>
</dbReference>
<evidence type="ECO:0000313" key="1">
    <source>
        <dbReference type="EMBL" id="CCI18520.1"/>
    </source>
</evidence>
<reference evidence="1 2" key="1">
    <citation type="submission" date="2012-04" db="EMBL/GenBank/DDBJ databases">
        <authorList>
            <person name="Genoscope - CEA"/>
        </authorList>
    </citation>
    <scope>NUCLEOTIDE SEQUENCE [LARGE SCALE GENOMIC DNA]</scope>
    <source>
        <strain evidence="1 2">9807</strain>
    </source>
</reference>
<sequence length="126" mass="13419">MGVPVTFLSSNTRSALGSAITALIASETYLVVPWSDVSGALGLNPPAPDSLEDWLAAINYTLVDKVLADTNSQQAKITASRRFITQENGKGLESFFEPGTDLAAYQLTTTIYTVDSNPVRPPATNL</sequence>
<dbReference type="AlphaFoldDB" id="I4H8Z6"/>
<proteinExistence type="predicted"/>
<evidence type="ECO:0000313" key="2">
    <source>
        <dbReference type="Proteomes" id="UP000003613"/>
    </source>
</evidence>
<organism evidence="1 2">
    <name type="scientific">Microcystis aeruginosa PCC 9807</name>
    <dbReference type="NCBI Taxonomy" id="1160283"/>
    <lineage>
        <taxon>Bacteria</taxon>
        <taxon>Bacillati</taxon>
        <taxon>Cyanobacteriota</taxon>
        <taxon>Cyanophyceae</taxon>
        <taxon>Oscillatoriophycideae</taxon>
        <taxon>Chroococcales</taxon>
        <taxon>Microcystaceae</taxon>
        <taxon>Microcystis</taxon>
    </lineage>
</organism>
<gene>
    <name evidence="1" type="ORF">MICAF_40003</name>
</gene>
<protein>
    <submittedName>
        <fullName evidence="1">Uncharacterized protein</fullName>
    </submittedName>
</protein>
<dbReference type="EMBL" id="CAIM01000334">
    <property type="protein sequence ID" value="CCI18520.1"/>
    <property type="molecule type" value="Genomic_DNA"/>
</dbReference>
<name>I4H8Z6_MICAE</name>
<accession>I4H8Z6</accession>
<comment type="caution">
    <text evidence="1">The sequence shown here is derived from an EMBL/GenBank/DDBJ whole genome shotgun (WGS) entry which is preliminary data.</text>
</comment>
<dbReference type="HOGENOM" id="CLU_1978951_0_0_3"/>
<dbReference type="Proteomes" id="UP000003613">
    <property type="component" value="Unassembled WGS sequence"/>
</dbReference>